<dbReference type="PRINTS" id="PR01185">
    <property type="entry name" value="INTEGRINA"/>
</dbReference>
<evidence type="ECO:0000256" key="13">
    <source>
        <dbReference type="ARBA" id="ARBA00023170"/>
    </source>
</evidence>
<dbReference type="Gene3D" id="2.60.40.1460">
    <property type="entry name" value="Integrin domains. Chain A, domain 2"/>
    <property type="match status" value="1"/>
</dbReference>
<dbReference type="PANTHER" id="PTHR23220:SF118">
    <property type="entry name" value="INTEGRIN ALPHA-X"/>
    <property type="match status" value="1"/>
</dbReference>
<dbReference type="Gene3D" id="3.40.50.410">
    <property type="entry name" value="von Willebrand factor, type A domain"/>
    <property type="match status" value="1"/>
</dbReference>
<dbReference type="GO" id="GO:0046872">
    <property type="term" value="F:metal ion binding"/>
    <property type="evidence" value="ECO:0007669"/>
    <property type="project" value="UniProtKB-KW"/>
</dbReference>
<evidence type="ECO:0000256" key="5">
    <source>
        <dbReference type="ARBA" id="ARBA00022729"/>
    </source>
</evidence>
<evidence type="ECO:0000256" key="3">
    <source>
        <dbReference type="ARBA" id="ARBA00022692"/>
    </source>
</evidence>
<evidence type="ECO:0000259" key="18">
    <source>
        <dbReference type="PROSITE" id="PS50234"/>
    </source>
</evidence>
<feature type="compositionally biased region" description="Pro residues" evidence="17">
    <location>
        <begin position="994"/>
        <end position="1011"/>
    </location>
</feature>
<proteinExistence type="inferred from homology"/>
<evidence type="ECO:0000256" key="9">
    <source>
        <dbReference type="ARBA" id="ARBA00022989"/>
    </source>
</evidence>
<dbReference type="SMART" id="SM00327">
    <property type="entry name" value="VWA"/>
    <property type="match status" value="1"/>
</dbReference>
<evidence type="ECO:0000256" key="6">
    <source>
        <dbReference type="ARBA" id="ARBA00022737"/>
    </source>
</evidence>
<feature type="repeat" description="FG-GAP" evidence="15">
    <location>
        <begin position="461"/>
        <end position="512"/>
    </location>
</feature>
<keyword evidence="8 16" id="KW-0130">Cell adhesion</keyword>
<keyword evidence="3" id="KW-0812">Transmembrane</keyword>
<dbReference type="InterPro" id="IPR002035">
    <property type="entry name" value="VWF_A"/>
</dbReference>
<dbReference type="Gene3D" id="2.130.10.130">
    <property type="entry name" value="Integrin alpha, N-terminal"/>
    <property type="match status" value="1"/>
</dbReference>
<evidence type="ECO:0000256" key="15">
    <source>
        <dbReference type="PROSITE-ProRule" id="PRU00803"/>
    </source>
</evidence>
<dbReference type="AlphaFoldDB" id="A0A8D0KZD7"/>
<evidence type="ECO:0000256" key="14">
    <source>
        <dbReference type="ARBA" id="ARBA00023180"/>
    </source>
</evidence>
<keyword evidence="14" id="KW-0325">Glycoprotein</keyword>
<evidence type="ECO:0000313" key="19">
    <source>
        <dbReference type="Ensembl" id="ENSSOCP00000020941.1"/>
    </source>
</evidence>
<feature type="repeat" description="FG-GAP" evidence="15">
    <location>
        <begin position="689"/>
        <end position="740"/>
    </location>
</feature>
<dbReference type="GO" id="GO:0098609">
    <property type="term" value="P:cell-cell adhesion"/>
    <property type="evidence" value="ECO:0007669"/>
    <property type="project" value="TreeGrafter"/>
</dbReference>
<feature type="region of interest" description="Disordered" evidence="17">
    <location>
        <begin position="937"/>
        <end position="1026"/>
    </location>
</feature>
<dbReference type="InterPro" id="IPR048285">
    <property type="entry name" value="Integrin_alpha_Ig-like_2"/>
</dbReference>
<keyword evidence="13 16" id="KW-0675">Receptor</keyword>
<keyword evidence="6" id="KW-0677">Repeat</keyword>
<dbReference type="GO" id="GO:0033627">
    <property type="term" value="P:cell adhesion mediated by integrin"/>
    <property type="evidence" value="ECO:0007669"/>
    <property type="project" value="TreeGrafter"/>
</dbReference>
<keyword evidence="9" id="KW-1133">Transmembrane helix</keyword>
<dbReference type="Pfam" id="PF01839">
    <property type="entry name" value="FG-GAP"/>
    <property type="match status" value="2"/>
</dbReference>
<feature type="compositionally biased region" description="Low complexity" evidence="17">
    <location>
        <begin position="973"/>
        <end position="993"/>
    </location>
</feature>
<evidence type="ECO:0000256" key="12">
    <source>
        <dbReference type="ARBA" id="ARBA00023157"/>
    </source>
</evidence>
<evidence type="ECO:0000256" key="11">
    <source>
        <dbReference type="ARBA" id="ARBA00023136"/>
    </source>
</evidence>
<dbReference type="GO" id="GO:0008305">
    <property type="term" value="C:integrin complex"/>
    <property type="evidence" value="ECO:0007669"/>
    <property type="project" value="InterPro"/>
</dbReference>
<feature type="compositionally biased region" description="Polar residues" evidence="17">
    <location>
        <begin position="1016"/>
        <end position="1026"/>
    </location>
</feature>
<dbReference type="Pfam" id="PF20805">
    <property type="entry name" value="Integrin_A_Ig_2"/>
    <property type="match status" value="1"/>
</dbReference>
<feature type="domain" description="VWFA" evidence="18">
    <location>
        <begin position="272"/>
        <end position="450"/>
    </location>
</feature>
<dbReference type="Gene3D" id="2.60.40.1510">
    <property type="entry name" value="ntegrin, alpha v. Chain A, domain 3"/>
    <property type="match status" value="1"/>
</dbReference>
<keyword evidence="11" id="KW-0472">Membrane</keyword>
<dbReference type="SMART" id="SM00191">
    <property type="entry name" value="Int_alpha"/>
    <property type="match status" value="4"/>
</dbReference>
<dbReference type="InterPro" id="IPR028994">
    <property type="entry name" value="Integrin_alpha_N"/>
</dbReference>
<keyword evidence="10 16" id="KW-0401">Integrin</keyword>
<dbReference type="InterPro" id="IPR000413">
    <property type="entry name" value="Integrin_alpha"/>
</dbReference>
<dbReference type="PROSITE" id="PS51470">
    <property type="entry name" value="FG_GAP"/>
    <property type="match status" value="4"/>
</dbReference>
<evidence type="ECO:0000313" key="20">
    <source>
        <dbReference type="Proteomes" id="UP000694551"/>
    </source>
</evidence>
<sequence length="1073" mass="115112">MGVTLSQPTPAPGDPHPAAVPCPAVHRPAVPRPAVCCAAVPHLSFLSHPFSSFALSSPILRSLPFSSHFLSFSSQIPVALPHSPPPASFPSRPTPPTSALAPAPVIPSRLPTRHGDLGSARLPGGRWVPGHLGPPRGGVGWHPDARVPPQGGVGWHPAAWVHSAPPAALTSTCASRVDVETVMVFHGDARGAFGVLVGAPLQHGAVNKMGTIYLCRHRSGKCQEVPACGPTVPQTCGENVHLNGFCVLLDTNLQQLQRLPVVQQECPKRSSDVLLLIDGSGSIEHQDFLTMKTFIAEVMKRVSFQGFVTVDFACGFLQWVMFWAALPSWSRNPIALLNQVQQIRRSTRTATAIWKVLTEMFVPSKGAREDVNKILIVITDGRKYDDKLEYSQVIPLAIKMGVTRYAIGVGSAFVDPAAEEELRTIASKPSKDHVFQVDNFDALQGIQNQLQEKIFAIEGTQSAHSSSFQLEMAQEGFSALLTPEGPVLGAVGAYDWSGGVFVYDRDGETTFVNVSRDAGDMNDAYLGYATESLSLSGSRALALGAPRYRHVGRLLLFRLRGPQDAWQLVADATGPQVGSYFGASLCALDLNGDGSADLVLVGAPMFYGAGSGGRVAVCTLRPKVRAPNPTRPRPGQPGHPLGRFGASLARLGDIDGDRWPEVAVGAPLEDEERGAVYIFRGKRGGITSHGPRYFGQAISSGRDLTGDRLPDVAVGAQGQVLLLRSQPLLKVRVTVAFQPQEIPAAAFDCQEEEVPKGEVARAQICFLSTKKTSDNFGETSRKSVRELRHHLHGGCWERPRRGGLGVAHPTAPAWGTRSSLCAGQECPQDTLTPLLLRLTYDATGNPIQVAEGLRPALSEDSEMVALPFEKDCGTDNICIDDLQMSFNFSGLETIVVGMISVVDVTVTLHNRGEDSYGTTVQLQHPEALSYRKAVVLQVPRPPPPPAKILQSLQDPPKVPKTIQKSIRPPRPPSETSSSPPRGISGLRPSSRHPLSPPPRLSCPRPSPPLMPPGHSQSSRRSMSLRCNSEPAEGAWRRTLCLINHPIFRPGTEVGGSLVSLCPPSPLGLLGTSP</sequence>
<reference evidence="19" key="1">
    <citation type="submission" date="2025-08" db="UniProtKB">
        <authorList>
            <consortium name="Ensembl"/>
        </authorList>
    </citation>
    <scope>IDENTIFICATION</scope>
</reference>
<protein>
    <submittedName>
        <fullName evidence="19">Integrin subunit alpha X</fullName>
    </submittedName>
</protein>
<evidence type="ECO:0000256" key="1">
    <source>
        <dbReference type="ARBA" id="ARBA00004479"/>
    </source>
</evidence>
<dbReference type="InterPro" id="IPR013517">
    <property type="entry name" value="FG-GAP"/>
</dbReference>
<reference evidence="19" key="2">
    <citation type="submission" date="2025-09" db="UniProtKB">
        <authorList>
            <consortium name="Ensembl"/>
        </authorList>
    </citation>
    <scope>IDENTIFICATION</scope>
</reference>
<dbReference type="Pfam" id="PF00092">
    <property type="entry name" value="VWA"/>
    <property type="match status" value="1"/>
</dbReference>
<comment type="similarity">
    <text evidence="2 16">Belongs to the integrin alpha chain family.</text>
</comment>
<comment type="subcellular location">
    <subcellularLocation>
        <location evidence="1 16">Membrane</location>
        <topology evidence="1 16">Single-pass type I membrane protein</topology>
    </subcellularLocation>
</comment>
<dbReference type="Ensembl" id="ENSSOCT00000021466.1">
    <property type="protein sequence ID" value="ENSSOCP00000020941.1"/>
    <property type="gene ID" value="ENSSOCG00000014459.1"/>
</dbReference>
<keyword evidence="12" id="KW-1015">Disulfide bond</keyword>
<dbReference type="SUPFAM" id="SSF69318">
    <property type="entry name" value="Integrin alpha N-terminal domain"/>
    <property type="match status" value="1"/>
</dbReference>
<dbReference type="GO" id="GO:0007160">
    <property type="term" value="P:cell-matrix adhesion"/>
    <property type="evidence" value="ECO:0007669"/>
    <property type="project" value="TreeGrafter"/>
</dbReference>
<feature type="repeat" description="FG-GAP" evidence="15">
    <location>
        <begin position="567"/>
        <end position="627"/>
    </location>
</feature>
<dbReference type="InterPro" id="IPR036465">
    <property type="entry name" value="vWFA_dom_sf"/>
</dbReference>
<feature type="compositionally biased region" description="Pro residues" evidence="17">
    <location>
        <begin position="82"/>
        <end position="96"/>
    </location>
</feature>
<dbReference type="SUPFAM" id="SSF69179">
    <property type="entry name" value="Integrin domains"/>
    <property type="match status" value="2"/>
</dbReference>
<accession>A0A8D0KZD7</accession>
<feature type="repeat" description="FG-GAP" evidence="15">
    <location>
        <begin position="630"/>
        <end position="688"/>
    </location>
</feature>
<dbReference type="GO" id="GO:0007229">
    <property type="term" value="P:integrin-mediated signaling pathway"/>
    <property type="evidence" value="ECO:0007669"/>
    <property type="project" value="UniProtKB-KW"/>
</dbReference>
<evidence type="ECO:0000256" key="8">
    <source>
        <dbReference type="ARBA" id="ARBA00022889"/>
    </source>
</evidence>
<evidence type="ECO:0000256" key="7">
    <source>
        <dbReference type="ARBA" id="ARBA00022837"/>
    </source>
</evidence>
<dbReference type="PANTHER" id="PTHR23220">
    <property type="entry name" value="INTEGRIN ALPHA"/>
    <property type="match status" value="1"/>
</dbReference>
<dbReference type="Proteomes" id="UP000694551">
    <property type="component" value="Unplaced"/>
</dbReference>
<keyword evidence="7" id="KW-0106">Calcium</keyword>
<dbReference type="InterPro" id="IPR013519">
    <property type="entry name" value="Int_alpha_beta-p"/>
</dbReference>
<dbReference type="InterPro" id="IPR032695">
    <property type="entry name" value="Integrin_dom_sf"/>
</dbReference>
<evidence type="ECO:0000256" key="2">
    <source>
        <dbReference type="ARBA" id="ARBA00008054"/>
    </source>
</evidence>
<name>A0A8D0KZD7_STROC</name>
<dbReference type="SUPFAM" id="SSF53300">
    <property type="entry name" value="vWA-like"/>
    <property type="match status" value="1"/>
</dbReference>
<evidence type="ECO:0000256" key="4">
    <source>
        <dbReference type="ARBA" id="ARBA00022723"/>
    </source>
</evidence>
<feature type="region of interest" description="Disordered" evidence="17">
    <location>
        <begin position="82"/>
        <end position="108"/>
    </location>
</feature>
<dbReference type="GO" id="GO:0005178">
    <property type="term" value="F:integrin binding"/>
    <property type="evidence" value="ECO:0007669"/>
    <property type="project" value="TreeGrafter"/>
</dbReference>
<dbReference type="GO" id="GO:0009897">
    <property type="term" value="C:external side of plasma membrane"/>
    <property type="evidence" value="ECO:0007669"/>
    <property type="project" value="TreeGrafter"/>
</dbReference>
<evidence type="ECO:0000256" key="17">
    <source>
        <dbReference type="SAM" id="MobiDB-lite"/>
    </source>
</evidence>
<keyword evidence="4" id="KW-0479">Metal-binding</keyword>
<dbReference type="PROSITE" id="PS50234">
    <property type="entry name" value="VWFA"/>
    <property type="match status" value="1"/>
</dbReference>
<evidence type="ECO:0000256" key="16">
    <source>
        <dbReference type="RuleBase" id="RU003762"/>
    </source>
</evidence>
<dbReference type="PRINTS" id="PR00453">
    <property type="entry name" value="VWFADOMAIN"/>
</dbReference>
<organism evidence="19 20">
    <name type="scientific">Strix occidentalis caurina</name>
    <name type="common">northern spotted owl</name>
    <dbReference type="NCBI Taxonomy" id="311401"/>
    <lineage>
        <taxon>Eukaryota</taxon>
        <taxon>Metazoa</taxon>
        <taxon>Chordata</taxon>
        <taxon>Craniata</taxon>
        <taxon>Vertebrata</taxon>
        <taxon>Euteleostomi</taxon>
        <taxon>Archelosauria</taxon>
        <taxon>Archosauria</taxon>
        <taxon>Dinosauria</taxon>
        <taxon>Saurischia</taxon>
        <taxon>Theropoda</taxon>
        <taxon>Coelurosauria</taxon>
        <taxon>Aves</taxon>
        <taxon>Neognathae</taxon>
        <taxon>Neoaves</taxon>
        <taxon>Telluraves</taxon>
        <taxon>Strigiformes</taxon>
        <taxon>Strigidae</taxon>
        <taxon>Strix</taxon>
    </lineage>
</organism>
<keyword evidence="5" id="KW-0732">Signal</keyword>
<evidence type="ECO:0000256" key="10">
    <source>
        <dbReference type="ARBA" id="ARBA00023037"/>
    </source>
</evidence>
<keyword evidence="20" id="KW-1185">Reference proteome</keyword>